<dbReference type="InterPro" id="IPR016162">
    <property type="entry name" value="Ald_DH_N"/>
</dbReference>
<dbReference type="Gene3D" id="3.40.605.10">
    <property type="entry name" value="Aldehyde Dehydrogenase, Chain A, domain 1"/>
    <property type="match status" value="1"/>
</dbReference>
<comment type="caution">
    <text evidence="5">The sequence shown here is derived from an EMBL/GenBank/DDBJ whole genome shotgun (WGS) entry which is preliminary data.</text>
</comment>
<protein>
    <submittedName>
        <fullName evidence="5">Aldehyde dehydrogenase family protein</fullName>
    </submittedName>
</protein>
<keyword evidence="6" id="KW-1185">Reference proteome</keyword>
<name>A0ABV1LWS0_9BURK</name>
<feature type="domain" description="Aldehyde dehydrogenase" evidence="4">
    <location>
        <begin position="37"/>
        <end position="494"/>
    </location>
</feature>
<dbReference type="InterPro" id="IPR015590">
    <property type="entry name" value="Aldehyde_DH_dom"/>
</dbReference>
<sequence>MDDFASALDAARAQEDLGVSFVDGRYIPGIHDPSFIKSHPGNGDSILDTRFSTAKTIFDALSTAKHTYSRRVWRNVTPAEKRAVLLRFATAIKQNAHRLATLDSLEMGKTISDATQDAHISAALITYYAESIDKWFSRKAVTASNSLAYNTFEPRGVIGAIVPWNYPTCNAALKIGPSLAAGNSIVVKPSEHAYLSTLLLAELAHESGVPPGVFNVVTGTGETSGQQIASSTLCNMITFTGSHATGKRIMGYSAASNGKPMLMECGGKNASIVMPDMKDDIESLAERIVAESFANQGQLCVASSRLLVHRDVAANMTEALCSAVRTRVPGSPLDPSSTFGTIVNGRERDRIVARIALAKEHGARCLVDPSHEVIERPGSYLNPVIFDRVDPDSDLAQVEVFGPVLAITQFNDVDKAISIANGTEYGLSAAVWTNDFKAIKRFASELNVGKLQIRADPTSTSTHGFSLGSEPMGASGFGVEFGMDALNSYSRLMSVELAG</sequence>
<dbReference type="Proteomes" id="UP001469089">
    <property type="component" value="Unassembled WGS sequence"/>
</dbReference>
<evidence type="ECO:0000313" key="5">
    <source>
        <dbReference type="EMBL" id="MEQ5843770.1"/>
    </source>
</evidence>
<gene>
    <name evidence="5" type="ORF">N0A02_30385</name>
</gene>
<evidence type="ECO:0000256" key="2">
    <source>
        <dbReference type="PROSITE-ProRule" id="PRU10007"/>
    </source>
</evidence>
<dbReference type="RefSeq" id="WP_349545376.1">
    <property type="nucleotide sequence ID" value="NZ_JAOALG010000002.1"/>
</dbReference>
<accession>A0ABV1LWS0</accession>
<proteinExistence type="inferred from homology"/>
<evidence type="ECO:0000256" key="1">
    <source>
        <dbReference type="ARBA" id="ARBA00023002"/>
    </source>
</evidence>
<dbReference type="InterPro" id="IPR016163">
    <property type="entry name" value="Ald_DH_C"/>
</dbReference>
<evidence type="ECO:0000259" key="4">
    <source>
        <dbReference type="Pfam" id="PF00171"/>
    </source>
</evidence>
<keyword evidence="1 3" id="KW-0560">Oxidoreductase</keyword>
<dbReference type="InterPro" id="IPR029510">
    <property type="entry name" value="Ald_DH_CS_GLU"/>
</dbReference>
<dbReference type="InterPro" id="IPR016161">
    <property type="entry name" value="Ald_DH/histidinol_DH"/>
</dbReference>
<reference evidence="5 6" key="1">
    <citation type="journal article" date="2024" name="Chem. Sci.">
        <title>Discovery of a lagriamide polyketide by integrated genome mining, isotopic labeling, and untargeted metabolomics.</title>
        <authorList>
            <person name="Fergusson C.H."/>
            <person name="Saulog J."/>
            <person name="Paulo B.S."/>
            <person name="Wilson D.M."/>
            <person name="Liu D.Y."/>
            <person name="Morehouse N.J."/>
            <person name="Waterworth S."/>
            <person name="Barkei J."/>
            <person name="Gray C.A."/>
            <person name="Kwan J.C."/>
            <person name="Eustaquio A.S."/>
            <person name="Linington R.G."/>
        </authorList>
    </citation>
    <scope>NUCLEOTIDE SEQUENCE [LARGE SCALE GENOMIC DNA]</scope>
    <source>
        <strain evidence="5 6">RL17-338-BIF-B</strain>
    </source>
</reference>
<feature type="active site" evidence="2">
    <location>
        <position position="264"/>
    </location>
</feature>
<evidence type="ECO:0000313" key="6">
    <source>
        <dbReference type="Proteomes" id="UP001469089"/>
    </source>
</evidence>
<dbReference type="PANTHER" id="PTHR11699">
    <property type="entry name" value="ALDEHYDE DEHYDROGENASE-RELATED"/>
    <property type="match status" value="1"/>
</dbReference>
<organism evidence="5 6">
    <name type="scientific">Paraburkholderia acidicola</name>
    <dbReference type="NCBI Taxonomy" id="1912599"/>
    <lineage>
        <taxon>Bacteria</taxon>
        <taxon>Pseudomonadati</taxon>
        <taxon>Pseudomonadota</taxon>
        <taxon>Betaproteobacteria</taxon>
        <taxon>Burkholderiales</taxon>
        <taxon>Burkholderiaceae</taxon>
        <taxon>Paraburkholderia</taxon>
    </lineage>
</organism>
<dbReference type="SUPFAM" id="SSF53720">
    <property type="entry name" value="ALDH-like"/>
    <property type="match status" value="1"/>
</dbReference>
<evidence type="ECO:0000256" key="3">
    <source>
        <dbReference type="RuleBase" id="RU003345"/>
    </source>
</evidence>
<dbReference type="Gene3D" id="3.40.309.10">
    <property type="entry name" value="Aldehyde Dehydrogenase, Chain A, domain 2"/>
    <property type="match status" value="1"/>
</dbReference>
<dbReference type="EMBL" id="JAOALG010000002">
    <property type="protein sequence ID" value="MEQ5843770.1"/>
    <property type="molecule type" value="Genomic_DNA"/>
</dbReference>
<comment type="similarity">
    <text evidence="3">Belongs to the aldehyde dehydrogenase family.</text>
</comment>
<dbReference type="PROSITE" id="PS00687">
    <property type="entry name" value="ALDEHYDE_DEHYDR_GLU"/>
    <property type="match status" value="1"/>
</dbReference>
<dbReference type="Pfam" id="PF00171">
    <property type="entry name" value="Aldedh"/>
    <property type="match status" value="1"/>
</dbReference>